<dbReference type="InterPro" id="IPR052155">
    <property type="entry name" value="Biofilm_reg_signaling"/>
</dbReference>
<dbReference type="InterPro" id="IPR029787">
    <property type="entry name" value="Nucleotide_cyclase"/>
</dbReference>
<keyword evidence="3" id="KW-0973">c-di-GMP</keyword>
<evidence type="ECO:0000259" key="6">
    <source>
        <dbReference type="PROSITE" id="PS50883"/>
    </source>
</evidence>
<dbReference type="FunFam" id="3.30.70.270:FF:000001">
    <property type="entry name" value="Diguanylate cyclase domain protein"/>
    <property type="match status" value="1"/>
</dbReference>
<feature type="transmembrane region" description="Helical" evidence="5">
    <location>
        <begin position="70"/>
        <end position="89"/>
    </location>
</feature>
<dbReference type="RefSeq" id="WP_183910848.1">
    <property type="nucleotide sequence ID" value="NZ_JACHXZ010000003.1"/>
</dbReference>
<feature type="domain" description="EAL" evidence="6">
    <location>
        <begin position="372"/>
        <end position="626"/>
    </location>
</feature>
<gene>
    <name evidence="8" type="ORF">FHS30_002584</name>
</gene>
<evidence type="ECO:0000313" key="9">
    <source>
        <dbReference type="Proteomes" id="UP000559987"/>
    </source>
</evidence>
<dbReference type="Pfam" id="PF00990">
    <property type="entry name" value="GGDEF"/>
    <property type="match status" value="1"/>
</dbReference>
<organism evidence="8 9">
    <name type="scientific">Simiduia aestuariiviva</name>
    <dbReference type="NCBI Taxonomy" id="1510459"/>
    <lineage>
        <taxon>Bacteria</taxon>
        <taxon>Pseudomonadati</taxon>
        <taxon>Pseudomonadota</taxon>
        <taxon>Gammaproteobacteria</taxon>
        <taxon>Cellvibrionales</taxon>
        <taxon>Cellvibrionaceae</taxon>
        <taxon>Simiduia</taxon>
    </lineage>
</organism>
<dbReference type="GO" id="GO:0071111">
    <property type="term" value="F:cyclic-guanylate-specific phosphodiesterase activity"/>
    <property type="evidence" value="ECO:0007669"/>
    <property type="project" value="UniProtKB-EC"/>
</dbReference>
<dbReference type="Pfam" id="PF00563">
    <property type="entry name" value="EAL"/>
    <property type="match status" value="1"/>
</dbReference>
<evidence type="ECO:0000256" key="2">
    <source>
        <dbReference type="ARBA" id="ARBA00012282"/>
    </source>
</evidence>
<protein>
    <recommendedName>
        <fullName evidence="2">cyclic-guanylate-specific phosphodiesterase</fullName>
        <ecNumber evidence="2">3.1.4.52</ecNumber>
    </recommendedName>
</protein>
<evidence type="ECO:0000259" key="7">
    <source>
        <dbReference type="PROSITE" id="PS50887"/>
    </source>
</evidence>
<keyword evidence="9" id="KW-1185">Reference proteome</keyword>
<dbReference type="Gene3D" id="3.20.20.450">
    <property type="entry name" value="EAL domain"/>
    <property type="match status" value="1"/>
</dbReference>
<keyword evidence="5" id="KW-0472">Membrane</keyword>
<dbReference type="InterPro" id="IPR043128">
    <property type="entry name" value="Rev_trsase/Diguanyl_cyclase"/>
</dbReference>
<dbReference type="Proteomes" id="UP000559987">
    <property type="component" value="Unassembled WGS sequence"/>
</dbReference>
<comment type="catalytic activity">
    <reaction evidence="4">
        <text>3',3'-c-di-GMP + H2O = 5'-phosphoguanylyl(3'-&gt;5')guanosine + H(+)</text>
        <dbReference type="Rhea" id="RHEA:24902"/>
        <dbReference type="ChEBI" id="CHEBI:15377"/>
        <dbReference type="ChEBI" id="CHEBI:15378"/>
        <dbReference type="ChEBI" id="CHEBI:58754"/>
        <dbReference type="ChEBI" id="CHEBI:58805"/>
        <dbReference type="EC" id="3.1.4.52"/>
    </reaction>
    <physiologicalReaction direction="left-to-right" evidence="4">
        <dbReference type="Rhea" id="RHEA:24903"/>
    </physiologicalReaction>
</comment>
<dbReference type="InterPro" id="IPR035919">
    <property type="entry name" value="EAL_sf"/>
</dbReference>
<comment type="cofactor">
    <cofactor evidence="1">
        <name>Mg(2+)</name>
        <dbReference type="ChEBI" id="CHEBI:18420"/>
    </cofactor>
</comment>
<dbReference type="PANTHER" id="PTHR44757">
    <property type="entry name" value="DIGUANYLATE CYCLASE DGCP"/>
    <property type="match status" value="1"/>
</dbReference>
<dbReference type="AlphaFoldDB" id="A0A839UTT3"/>
<dbReference type="SUPFAM" id="SSF141868">
    <property type="entry name" value="EAL domain-like"/>
    <property type="match status" value="1"/>
</dbReference>
<dbReference type="Gene3D" id="3.30.70.270">
    <property type="match status" value="1"/>
</dbReference>
<feature type="transmembrane region" description="Helical" evidence="5">
    <location>
        <begin position="20"/>
        <end position="39"/>
    </location>
</feature>
<dbReference type="EC" id="3.1.4.52" evidence="2"/>
<accession>A0A839UTT3</accession>
<evidence type="ECO:0000256" key="4">
    <source>
        <dbReference type="ARBA" id="ARBA00051114"/>
    </source>
</evidence>
<evidence type="ECO:0000313" key="8">
    <source>
        <dbReference type="EMBL" id="MBB3169376.1"/>
    </source>
</evidence>
<evidence type="ECO:0000256" key="5">
    <source>
        <dbReference type="SAM" id="Phobius"/>
    </source>
</evidence>
<proteinExistence type="predicted"/>
<dbReference type="PROSITE" id="PS50887">
    <property type="entry name" value="GGDEF"/>
    <property type="match status" value="1"/>
</dbReference>
<feature type="domain" description="GGDEF" evidence="7">
    <location>
        <begin position="230"/>
        <end position="363"/>
    </location>
</feature>
<name>A0A839UTT3_9GAMM</name>
<feature type="transmembrane region" description="Helical" evidence="5">
    <location>
        <begin position="45"/>
        <end position="63"/>
    </location>
</feature>
<dbReference type="InterPro" id="IPR000160">
    <property type="entry name" value="GGDEF_dom"/>
</dbReference>
<dbReference type="CDD" id="cd01948">
    <property type="entry name" value="EAL"/>
    <property type="match status" value="1"/>
</dbReference>
<dbReference type="EMBL" id="JACHXZ010000003">
    <property type="protein sequence ID" value="MBB3169376.1"/>
    <property type="molecule type" value="Genomic_DNA"/>
</dbReference>
<dbReference type="GO" id="GO:0071732">
    <property type="term" value="P:cellular response to nitric oxide"/>
    <property type="evidence" value="ECO:0007669"/>
    <property type="project" value="UniProtKB-ARBA"/>
</dbReference>
<dbReference type="PROSITE" id="PS50883">
    <property type="entry name" value="EAL"/>
    <property type="match status" value="1"/>
</dbReference>
<dbReference type="NCBIfam" id="TIGR00254">
    <property type="entry name" value="GGDEF"/>
    <property type="match status" value="1"/>
</dbReference>
<dbReference type="SMART" id="SM00267">
    <property type="entry name" value="GGDEF"/>
    <property type="match status" value="1"/>
</dbReference>
<feature type="transmembrane region" description="Helical" evidence="5">
    <location>
        <begin position="153"/>
        <end position="172"/>
    </location>
</feature>
<evidence type="ECO:0000256" key="3">
    <source>
        <dbReference type="ARBA" id="ARBA00022636"/>
    </source>
</evidence>
<sequence>MRLPSRNLNLAEDQLRSRRLGQVIVCCMAGLLIAMAFNALAGINWYTQVIIGLTLGALVLALRAHKQARIELASLLFLWSITVCLSALITANHGLIDKGVLGLPVLLIFASLFSHGRQFWGLFGFVLLVVVLIGLSQMAGWKPIITVSVTPSTLANTLIILLITGLSVHFLAHELRDTLAQLALENEKFRASEAKATYLAQYDYLTGLPNRTLCEDRFNNLLNRIKRHGGQCALLFIDLDNFKTINDSLGHSIGDQVLKLVAKTLKRCLRSTDTACRFGGDEFIVLLSDIKNPREVERIATKILKLLTKPAQLENHHIQTSASIGIAMAPQDGSDFDSFCKNADIAMYRAKADGKNLYRFFDAAMNTLSDQRFVLLKDLRKAVKKDELRLYYQPKVNLHTGELVGAEALVRWQHPERGLLTPVDFIELAEETGQIVDIGNWVLREACKQCKAWHLAGHENLEIAVNLSSVQFTRGTLEKEVVKALTQAGLEGCHLELELTESLLLGDAENVRCQLSDLRRHGVSFSIDDFGTGYSNLGYLSKFHLESLKIDQSFVRKMLDSKQDLNIIIAIINIANSLGLATVAEGIEDALELERLTELGCDLGQGYYWSKPLAAEAFSELIQRINGSVTHLADHAPKARNH</sequence>
<feature type="transmembrane region" description="Helical" evidence="5">
    <location>
        <begin position="120"/>
        <end position="141"/>
    </location>
</feature>
<dbReference type="PANTHER" id="PTHR44757:SF2">
    <property type="entry name" value="BIOFILM ARCHITECTURE MAINTENANCE PROTEIN MBAA"/>
    <property type="match status" value="1"/>
</dbReference>
<keyword evidence="5" id="KW-1133">Transmembrane helix</keyword>
<comment type="caution">
    <text evidence="8">The sequence shown here is derived from an EMBL/GenBank/DDBJ whole genome shotgun (WGS) entry which is preliminary data.</text>
</comment>
<dbReference type="CDD" id="cd01949">
    <property type="entry name" value="GGDEF"/>
    <property type="match status" value="1"/>
</dbReference>
<reference evidence="8 9" key="1">
    <citation type="submission" date="2020-08" db="EMBL/GenBank/DDBJ databases">
        <title>Genomic Encyclopedia of Type Strains, Phase III (KMG-III): the genomes of soil and plant-associated and newly described type strains.</title>
        <authorList>
            <person name="Whitman W."/>
        </authorList>
    </citation>
    <scope>NUCLEOTIDE SEQUENCE [LARGE SCALE GENOMIC DNA]</scope>
    <source>
        <strain evidence="8 9">CECT 8571</strain>
    </source>
</reference>
<dbReference type="SUPFAM" id="SSF55073">
    <property type="entry name" value="Nucleotide cyclase"/>
    <property type="match status" value="1"/>
</dbReference>
<keyword evidence="5" id="KW-0812">Transmembrane</keyword>
<dbReference type="FunFam" id="3.20.20.450:FF:000001">
    <property type="entry name" value="Cyclic di-GMP phosphodiesterase yahA"/>
    <property type="match status" value="1"/>
</dbReference>
<dbReference type="SMART" id="SM00052">
    <property type="entry name" value="EAL"/>
    <property type="match status" value="1"/>
</dbReference>
<evidence type="ECO:0000256" key="1">
    <source>
        <dbReference type="ARBA" id="ARBA00001946"/>
    </source>
</evidence>
<dbReference type="InterPro" id="IPR001633">
    <property type="entry name" value="EAL_dom"/>
</dbReference>